<dbReference type="InterPro" id="IPR050490">
    <property type="entry name" value="Bact_solute-bd_prot1"/>
</dbReference>
<reference evidence="1 2" key="1">
    <citation type="journal article" date="2021" name="Int. J. Syst. Evol. Microbiol.">
        <title>Clostridium zeae sp. nov., isolated from corn silage.</title>
        <authorList>
            <person name="Kobayashi H."/>
            <person name="Tanizawa Y."/>
            <person name="Yagura M."/>
            <person name="Sakamoto M."/>
            <person name="Ohkuma M."/>
            <person name="Tohno M."/>
        </authorList>
    </citation>
    <scope>NUCLEOTIDE SEQUENCE [LARGE SCALE GENOMIC DNA]</scope>
    <source>
        <strain evidence="1 2">CSC2</strain>
    </source>
</reference>
<gene>
    <name evidence="1" type="ORF">CSC2_44150</name>
</gene>
<evidence type="ECO:0000313" key="2">
    <source>
        <dbReference type="Proteomes" id="UP000663802"/>
    </source>
</evidence>
<evidence type="ECO:0000313" key="1">
    <source>
        <dbReference type="EMBL" id="GFZ33889.1"/>
    </source>
</evidence>
<dbReference type="Gene3D" id="3.40.190.10">
    <property type="entry name" value="Periplasmic binding protein-like II"/>
    <property type="match status" value="2"/>
</dbReference>
<keyword evidence="2" id="KW-1185">Reference proteome</keyword>
<dbReference type="SUPFAM" id="SSF53850">
    <property type="entry name" value="Periplasmic binding protein-like II"/>
    <property type="match status" value="1"/>
</dbReference>
<accession>A0ABQ1EGD5</accession>
<dbReference type="InterPro" id="IPR006059">
    <property type="entry name" value="SBP"/>
</dbReference>
<dbReference type="Proteomes" id="UP000663802">
    <property type="component" value="Unassembled WGS sequence"/>
</dbReference>
<dbReference type="RefSeq" id="WP_206872379.1">
    <property type="nucleotide sequence ID" value="NZ_BMBA01000007.1"/>
</dbReference>
<sequence length="424" mass="48866">MKKLFSIFIITMLVISLQGCNDKKVNDLNGDSKITLKMWHIWAQKSQDNNSIIIEDVIKEWNKNHPKIQIEVESVESEKYKTKLKTASATNELPDIFYSWGGGFSEPLIESGRVLPLNNYLENGVLNELNDNMLGNVTYKDKIYGLPLTFSVGTFYVNTELFNTADIKIPDNYDEFLAAVKAFRKKGMTPLLVGEQDRWTGMLYYDILALRESGLEESKKALSGYDDSDVFLKAAKRLEELVDLDAFDEESLKYMRDESEMLFKKGKIPMYYTGNWLAGEIQAENSLIKDKVMIKTFPLINSGKGSNQEFLGGAADYLMVSNNCKNRKEAVEAIEYVCKNISKKYYEFGSGLPAWKDNYDETKINKLSKELKKLTENGKYLLYWDIYLGEEKGDKHKELVYKLFQHKISPEEFAKDMKKLEEYH</sequence>
<dbReference type="PROSITE" id="PS51257">
    <property type="entry name" value="PROKAR_LIPOPROTEIN"/>
    <property type="match status" value="1"/>
</dbReference>
<name>A0ABQ1EGD5_9CLOT</name>
<dbReference type="PANTHER" id="PTHR43649">
    <property type="entry name" value="ARABINOSE-BINDING PROTEIN-RELATED"/>
    <property type="match status" value="1"/>
</dbReference>
<protein>
    <submittedName>
        <fullName evidence="1">Solute-binding protein</fullName>
    </submittedName>
</protein>
<organism evidence="1 2">
    <name type="scientific">Clostridium zeae</name>
    <dbReference type="NCBI Taxonomy" id="2759022"/>
    <lineage>
        <taxon>Bacteria</taxon>
        <taxon>Bacillati</taxon>
        <taxon>Bacillota</taxon>
        <taxon>Clostridia</taxon>
        <taxon>Eubacteriales</taxon>
        <taxon>Clostridiaceae</taxon>
        <taxon>Clostridium</taxon>
    </lineage>
</organism>
<dbReference type="EMBL" id="BMBA01000007">
    <property type="protein sequence ID" value="GFZ33889.1"/>
    <property type="molecule type" value="Genomic_DNA"/>
</dbReference>
<comment type="caution">
    <text evidence="1">The sequence shown here is derived from an EMBL/GenBank/DDBJ whole genome shotgun (WGS) entry which is preliminary data.</text>
</comment>
<dbReference type="Pfam" id="PF01547">
    <property type="entry name" value="SBP_bac_1"/>
    <property type="match status" value="1"/>
</dbReference>
<proteinExistence type="predicted"/>